<sequence length="253" mass="26985">MKSYKLIGFGPKKVLLFPGLLGTQDAFNQMLKYADLENFQYAIAEYRGYGGSKNLPGLFNLREVVIDAYKLVEFLGWKDFAIGGHSIGALAAQMVAIAMPQRVGSIVSIAGMSAKGGSRDPDRMALLNAAANSAEHREQMVAGGTAGRYTPGFARTEVAATFDSIDPLAFASYAKDASQTDVSEEAKNLPMPILALVGEHDPACSEQAARATTSEIYRTASVEVIAGAGHYPHCEAPIATLTLIEKFLSTSAR</sequence>
<evidence type="ECO:0000313" key="2">
    <source>
        <dbReference type="EMBL" id="QOT82418.1"/>
    </source>
</evidence>
<dbReference type="Proteomes" id="UP000397656">
    <property type="component" value="Plasmid pRK1-5"/>
</dbReference>
<proteinExistence type="predicted"/>
<name>A0A7M2HC40_9BURK</name>
<dbReference type="AlphaFoldDB" id="A0A7M2HC40"/>
<protein>
    <submittedName>
        <fullName evidence="2">Alpha/beta hydrolase</fullName>
    </submittedName>
</protein>
<dbReference type="GO" id="GO:0016787">
    <property type="term" value="F:hydrolase activity"/>
    <property type="evidence" value="ECO:0007669"/>
    <property type="project" value="UniProtKB-KW"/>
</dbReference>
<dbReference type="Gene3D" id="3.40.50.1820">
    <property type="entry name" value="alpha/beta hydrolase"/>
    <property type="match status" value="1"/>
</dbReference>
<dbReference type="EMBL" id="CP062809">
    <property type="protein sequence ID" value="QOT82418.1"/>
    <property type="molecule type" value="Genomic_DNA"/>
</dbReference>
<dbReference type="InterPro" id="IPR050266">
    <property type="entry name" value="AB_hydrolase_sf"/>
</dbReference>
<dbReference type="Pfam" id="PF00561">
    <property type="entry name" value="Abhydrolase_1"/>
    <property type="match status" value="1"/>
</dbReference>
<dbReference type="GeneID" id="98407276"/>
<reference evidence="2 3" key="1">
    <citation type="submission" date="2020-10" db="EMBL/GenBank/DDBJ databases">
        <title>Complete genome sequence of Cupriavidus basilensis CCUG 49340T.</title>
        <authorList>
            <person name="Salva-Serra F."/>
            <person name="Donoso R.A."/>
            <person name="Cho K.H."/>
            <person name="Yoo J.A."/>
            <person name="Lee K."/>
            <person name="Yoon S.-H."/>
            <person name="Perez-Pantoja D."/>
            <person name="Moore E.R.B."/>
        </authorList>
    </citation>
    <scope>NUCLEOTIDE SEQUENCE [LARGE SCALE GENOMIC DNA]</scope>
    <source>
        <strain evidence="3">CCUG 49340</strain>
        <plasmid evidence="2 3">pRK1-5</plasmid>
    </source>
</reference>
<dbReference type="SUPFAM" id="SSF53474">
    <property type="entry name" value="alpha/beta-Hydrolases"/>
    <property type="match status" value="1"/>
</dbReference>
<gene>
    <name evidence="2" type="ORF">F7R26_040600</name>
</gene>
<organism evidence="2 3">
    <name type="scientific">Cupriavidus basilensis</name>
    <dbReference type="NCBI Taxonomy" id="68895"/>
    <lineage>
        <taxon>Bacteria</taxon>
        <taxon>Pseudomonadati</taxon>
        <taxon>Pseudomonadota</taxon>
        <taxon>Betaproteobacteria</taxon>
        <taxon>Burkholderiales</taxon>
        <taxon>Burkholderiaceae</taxon>
        <taxon>Cupriavidus</taxon>
    </lineage>
</organism>
<keyword evidence="2" id="KW-0614">Plasmid</keyword>
<feature type="domain" description="AB hydrolase-1" evidence="1">
    <location>
        <begin position="14"/>
        <end position="237"/>
    </location>
</feature>
<dbReference type="RefSeq" id="WP_193692298.1">
    <property type="nucleotide sequence ID" value="NZ_CP062809.1"/>
</dbReference>
<dbReference type="InterPro" id="IPR029058">
    <property type="entry name" value="AB_hydrolase_fold"/>
</dbReference>
<evidence type="ECO:0000259" key="1">
    <source>
        <dbReference type="Pfam" id="PF00561"/>
    </source>
</evidence>
<keyword evidence="2" id="KW-0378">Hydrolase</keyword>
<evidence type="ECO:0000313" key="3">
    <source>
        <dbReference type="Proteomes" id="UP000397656"/>
    </source>
</evidence>
<geneLocation type="plasmid" evidence="2 3">
    <name>pRK1-5</name>
</geneLocation>
<dbReference type="PANTHER" id="PTHR43798:SF33">
    <property type="entry name" value="HYDROLASE, PUTATIVE (AFU_ORTHOLOGUE AFUA_2G14860)-RELATED"/>
    <property type="match status" value="1"/>
</dbReference>
<accession>A0A7M2HC40</accession>
<dbReference type="GO" id="GO:0016020">
    <property type="term" value="C:membrane"/>
    <property type="evidence" value="ECO:0007669"/>
    <property type="project" value="TreeGrafter"/>
</dbReference>
<dbReference type="InterPro" id="IPR000073">
    <property type="entry name" value="AB_hydrolase_1"/>
</dbReference>
<dbReference type="PANTHER" id="PTHR43798">
    <property type="entry name" value="MONOACYLGLYCEROL LIPASE"/>
    <property type="match status" value="1"/>
</dbReference>